<feature type="signal peptide" evidence="1">
    <location>
        <begin position="1"/>
        <end position="20"/>
    </location>
</feature>
<keyword evidence="1" id="KW-0732">Signal</keyword>
<dbReference type="EMBL" id="SGOE01000010">
    <property type="protein sequence ID" value="TRB02000.1"/>
    <property type="molecule type" value="Genomic_DNA"/>
</dbReference>
<reference evidence="2 3" key="1">
    <citation type="journal article" date="2019" name="Appl. Microbiol. Biotechnol.">
        <title>Differential efficiency of wild type rhizogenic strains for rol gene transformation of plants.</title>
        <authorList>
            <person name="Desmet S."/>
            <person name="De Keyser E."/>
            <person name="Van Vaerenbergh J."/>
            <person name="Baeyen S."/>
            <person name="Van Huylenbroeck J."/>
            <person name="Geelen D."/>
            <person name="Dhooghe E."/>
        </authorList>
    </citation>
    <scope>NUCLEOTIDE SEQUENCE [LARGE SCALE GENOMIC DNA]</scope>
    <source>
        <strain evidence="2 3">MAFF210266</strain>
    </source>
</reference>
<organism evidence="2 3">
    <name type="scientific">Agrobacterium tumefaciens</name>
    <dbReference type="NCBI Taxonomy" id="358"/>
    <lineage>
        <taxon>Bacteria</taxon>
        <taxon>Pseudomonadati</taxon>
        <taxon>Pseudomonadota</taxon>
        <taxon>Alphaproteobacteria</taxon>
        <taxon>Hyphomicrobiales</taxon>
        <taxon>Rhizobiaceae</taxon>
        <taxon>Rhizobium/Agrobacterium group</taxon>
        <taxon>Agrobacterium</taxon>
        <taxon>Agrobacterium tumefaciens complex</taxon>
    </lineage>
</organism>
<dbReference type="AlphaFoldDB" id="A0A546XMK8"/>
<evidence type="ECO:0000313" key="2">
    <source>
        <dbReference type="EMBL" id="TRB02000.1"/>
    </source>
</evidence>
<sequence length="390" mass="42547">MRKLIHAIASLLFVAPPATAADRTVEIGTDVAGFLIFHPDDLAHRAADPIAWYAYSFAYRKESAAGRLVGFGTGSDGGFLIRLTMGQPTATEVKFAGAHWSYPLIVRHGQVYLDNTDGLPGEEKMDDPADFPDRWFSLPNGSYRVDVRAVARSRPGAPKNLPDYVVSFSPVADIAGIAIAENLPDLRQAPDWQAKPGGSQDAGFGLWQSAEPGTRSLPGLAATGDDVVPGQTYRLETTEADYESYREAMGAFRVLTFAHQPVGVLARINGASFMPKRGGWIEFSPETPVMVKATSADGQVAFDLIARPDMQADTAEVETFRALVMKAIRTAQEKPSAFEEERFAALDEPEAVTSWALMHLALPASMKIDIYRHGARERIRLITEAIEKPR</sequence>
<accession>A0A546XMK8</accession>
<dbReference type="RefSeq" id="WP_142859576.1">
    <property type="nucleotide sequence ID" value="NZ_SGOE01000010.1"/>
</dbReference>
<feature type="chain" id="PRO_5021919388" evidence="1">
    <location>
        <begin position="21"/>
        <end position="390"/>
    </location>
</feature>
<evidence type="ECO:0000313" key="3">
    <source>
        <dbReference type="Proteomes" id="UP000317023"/>
    </source>
</evidence>
<proteinExistence type="predicted"/>
<protein>
    <submittedName>
        <fullName evidence="2">Uncharacterized protein</fullName>
    </submittedName>
</protein>
<dbReference type="Pfam" id="PF19923">
    <property type="entry name" value="DUF6386"/>
    <property type="match status" value="1"/>
</dbReference>
<comment type="caution">
    <text evidence="2">The sequence shown here is derived from an EMBL/GenBank/DDBJ whole genome shotgun (WGS) entry which is preliminary data.</text>
</comment>
<name>A0A546XMK8_AGRTU</name>
<dbReference type="InterPro" id="IPR045665">
    <property type="entry name" value="DUF6386"/>
</dbReference>
<dbReference type="Proteomes" id="UP000317023">
    <property type="component" value="Unassembled WGS sequence"/>
</dbReference>
<evidence type="ECO:0000256" key="1">
    <source>
        <dbReference type="SAM" id="SignalP"/>
    </source>
</evidence>
<gene>
    <name evidence="2" type="ORF">EXN61_24540</name>
</gene>